<keyword evidence="5" id="KW-0378">Hydrolase</keyword>
<proteinExistence type="predicted"/>
<accession>A0A9P6GW63</accession>
<comment type="caution">
    <text evidence="8">The sequence shown here is derived from an EMBL/GenBank/DDBJ whole genome shotgun (WGS) entry which is preliminary data.</text>
</comment>
<dbReference type="CDD" id="cd09274">
    <property type="entry name" value="RNase_HI_RT_Ty3"/>
    <property type="match status" value="1"/>
</dbReference>
<keyword evidence="2" id="KW-0548">Nucleotidyltransferase</keyword>
<dbReference type="FunFam" id="3.10.20.370:FF:000001">
    <property type="entry name" value="Retrovirus-related Pol polyprotein from transposon 17.6-like protein"/>
    <property type="match status" value="1"/>
</dbReference>
<evidence type="ECO:0000256" key="1">
    <source>
        <dbReference type="ARBA" id="ARBA00022679"/>
    </source>
</evidence>
<keyword evidence="3" id="KW-0540">Nuclease</keyword>
<dbReference type="PANTHER" id="PTHR37984">
    <property type="entry name" value="PROTEIN CBG26694"/>
    <property type="match status" value="1"/>
</dbReference>
<organism evidence="8 9">
    <name type="scientific">Nosema granulosis</name>
    <dbReference type="NCBI Taxonomy" id="83296"/>
    <lineage>
        <taxon>Eukaryota</taxon>
        <taxon>Fungi</taxon>
        <taxon>Fungi incertae sedis</taxon>
        <taxon>Microsporidia</taxon>
        <taxon>Nosematidae</taxon>
        <taxon>Nosema</taxon>
    </lineage>
</organism>
<dbReference type="SUPFAM" id="SSF56672">
    <property type="entry name" value="DNA/RNA polymerases"/>
    <property type="match status" value="1"/>
</dbReference>
<feature type="domain" description="Reverse transcriptase RNase H-like" evidence="7">
    <location>
        <begin position="15"/>
        <end position="118"/>
    </location>
</feature>
<evidence type="ECO:0000259" key="7">
    <source>
        <dbReference type="Pfam" id="PF17917"/>
    </source>
</evidence>
<keyword evidence="1" id="KW-0808">Transferase</keyword>
<dbReference type="InterPro" id="IPR041373">
    <property type="entry name" value="RT_RNaseH"/>
</dbReference>
<evidence type="ECO:0000256" key="5">
    <source>
        <dbReference type="ARBA" id="ARBA00022801"/>
    </source>
</evidence>
<evidence type="ECO:0000256" key="4">
    <source>
        <dbReference type="ARBA" id="ARBA00022759"/>
    </source>
</evidence>
<keyword evidence="4" id="KW-0255">Endonuclease</keyword>
<evidence type="ECO:0000313" key="9">
    <source>
        <dbReference type="Proteomes" id="UP000740883"/>
    </source>
</evidence>
<dbReference type="InterPro" id="IPR043502">
    <property type="entry name" value="DNA/RNA_pol_sf"/>
</dbReference>
<sequence length="180" mass="20903">MKQEIRNAASLLLPDVKKRFYIHADASNLAIGAVLSQEDDENVLKPVFCISRKLLPAEINYTVTEKECLAILWAVKKMKVYLSNEFTIRTDHQALKWLLDLKEAKVRLMRWKLSLQSYKYKVEYVQGKKNVIADALSRLVLIATTDKDRDSLNDEQKREIILRNHFECGHGVSKQHMSWS</sequence>
<dbReference type="GO" id="GO:0003964">
    <property type="term" value="F:RNA-directed DNA polymerase activity"/>
    <property type="evidence" value="ECO:0007669"/>
    <property type="project" value="UniProtKB-KW"/>
</dbReference>
<dbReference type="InterPro" id="IPR050951">
    <property type="entry name" value="Retrovirus_Pol_polyprotein"/>
</dbReference>
<reference evidence="8 9" key="1">
    <citation type="journal article" date="2020" name="Genome Biol. Evol.">
        <title>Comparative genomics of strictly vertically transmitted, feminizing microsporidia endosymbionts of amphipod crustaceans.</title>
        <authorList>
            <person name="Cormier A."/>
            <person name="Chebbi M.A."/>
            <person name="Giraud I."/>
            <person name="Wattier R."/>
            <person name="Teixeira M."/>
            <person name="Gilbert C."/>
            <person name="Rigaud T."/>
            <person name="Cordaux R."/>
        </authorList>
    </citation>
    <scope>NUCLEOTIDE SEQUENCE [LARGE SCALE GENOMIC DNA]</scope>
    <source>
        <strain evidence="8 9">Ou3-Ou53</strain>
    </source>
</reference>
<dbReference type="AlphaFoldDB" id="A0A9P6GW63"/>
<gene>
    <name evidence="8" type="primary">pol_141</name>
    <name evidence="8" type="ORF">NGRA_2656</name>
</gene>
<dbReference type="GO" id="GO:0004519">
    <property type="term" value="F:endonuclease activity"/>
    <property type="evidence" value="ECO:0007669"/>
    <property type="project" value="UniProtKB-KW"/>
</dbReference>
<evidence type="ECO:0000256" key="3">
    <source>
        <dbReference type="ARBA" id="ARBA00022722"/>
    </source>
</evidence>
<evidence type="ECO:0000256" key="6">
    <source>
        <dbReference type="ARBA" id="ARBA00022918"/>
    </source>
</evidence>
<dbReference type="GO" id="GO:0016787">
    <property type="term" value="F:hydrolase activity"/>
    <property type="evidence" value="ECO:0007669"/>
    <property type="project" value="UniProtKB-KW"/>
</dbReference>
<evidence type="ECO:0000256" key="2">
    <source>
        <dbReference type="ARBA" id="ARBA00022695"/>
    </source>
</evidence>
<dbReference type="Proteomes" id="UP000740883">
    <property type="component" value="Unassembled WGS sequence"/>
</dbReference>
<protein>
    <submittedName>
        <fullName evidence="8">Retrovirus-related Pol polyprotein from transposon</fullName>
    </submittedName>
</protein>
<name>A0A9P6GW63_9MICR</name>
<dbReference type="Pfam" id="PF17917">
    <property type="entry name" value="RT_RNaseH"/>
    <property type="match status" value="1"/>
</dbReference>
<keyword evidence="9" id="KW-1185">Reference proteome</keyword>
<evidence type="ECO:0000313" key="8">
    <source>
        <dbReference type="EMBL" id="KAF9761434.1"/>
    </source>
</evidence>
<dbReference type="Gene3D" id="3.10.20.370">
    <property type="match status" value="1"/>
</dbReference>
<dbReference type="PANTHER" id="PTHR37984:SF5">
    <property type="entry name" value="PROTEIN NYNRIN-LIKE"/>
    <property type="match status" value="1"/>
</dbReference>
<keyword evidence="6" id="KW-0695">RNA-directed DNA polymerase</keyword>
<dbReference type="OrthoDB" id="2194935at2759"/>
<dbReference type="EMBL" id="SBJO01000337">
    <property type="protein sequence ID" value="KAF9761434.1"/>
    <property type="molecule type" value="Genomic_DNA"/>
</dbReference>